<organism evidence="1 2">
    <name type="scientific">candidate division CPR2 bacterium GW2011_GWC1_41_48</name>
    <dbReference type="NCBI Taxonomy" id="1618344"/>
    <lineage>
        <taxon>Bacteria</taxon>
        <taxon>Bacteria division CPR2</taxon>
    </lineage>
</organism>
<proteinExistence type="predicted"/>
<evidence type="ECO:0000313" key="1">
    <source>
        <dbReference type="EMBL" id="KKS08721.1"/>
    </source>
</evidence>
<dbReference type="Proteomes" id="UP000033869">
    <property type="component" value="Unassembled WGS sequence"/>
</dbReference>
<dbReference type="AlphaFoldDB" id="A0A0G0YGQ2"/>
<evidence type="ECO:0000313" key="2">
    <source>
        <dbReference type="Proteomes" id="UP000033869"/>
    </source>
</evidence>
<accession>A0A0G0YGQ2</accession>
<dbReference type="Pfam" id="PF10865">
    <property type="entry name" value="DUF2703"/>
    <property type="match status" value="1"/>
</dbReference>
<reference evidence="1 2" key="1">
    <citation type="journal article" date="2015" name="Nature">
        <title>rRNA introns, odd ribosomes, and small enigmatic genomes across a large radiation of phyla.</title>
        <authorList>
            <person name="Brown C.T."/>
            <person name="Hug L.A."/>
            <person name="Thomas B.C."/>
            <person name="Sharon I."/>
            <person name="Castelle C.J."/>
            <person name="Singh A."/>
            <person name="Wilkins M.J."/>
            <person name="Williams K.H."/>
            <person name="Banfield J.F."/>
        </authorList>
    </citation>
    <scope>NUCLEOTIDE SEQUENCE [LARGE SCALE GENOMIC DNA]</scope>
</reference>
<dbReference type="EMBL" id="LCBL01000005">
    <property type="protein sequence ID" value="KKS08721.1"/>
    <property type="molecule type" value="Genomic_DNA"/>
</dbReference>
<protein>
    <submittedName>
        <fullName evidence="1">Uncharacterized protein</fullName>
    </submittedName>
</protein>
<dbReference type="InterPro" id="IPR021219">
    <property type="entry name" value="DUF2703"/>
</dbReference>
<comment type="caution">
    <text evidence="1">The sequence shown here is derived from an EMBL/GenBank/DDBJ whole genome shotgun (WGS) entry which is preliminary data.</text>
</comment>
<sequence length="146" mass="17223">MKKILIEWKHYDKEGETCTRCNNTGENIQLAIKELPKNVKVEYMETKLEAKDMAQSNSIIINGEMIEDILGTEASDNHCGSCSCLSGEDTNCRTIKYKWGFLRINSKRNYSIRFKQNIENGLIKPKYRHWWSMVEQVWNFYKDQFP</sequence>
<gene>
    <name evidence="1" type="ORF">UU65_C0005G0032</name>
</gene>
<name>A0A0G0YGQ2_UNCC2</name>